<dbReference type="RefSeq" id="XP_001730366.1">
    <property type="nucleotide sequence ID" value="XM_001730314.1"/>
</dbReference>
<feature type="region of interest" description="Disordered" evidence="1">
    <location>
        <begin position="267"/>
        <end position="312"/>
    </location>
</feature>
<evidence type="ECO:0000259" key="2">
    <source>
        <dbReference type="PROSITE" id="PS50888"/>
    </source>
</evidence>
<accession>A8Q583</accession>
<feature type="compositionally biased region" description="Polar residues" evidence="1">
    <location>
        <begin position="290"/>
        <end position="299"/>
    </location>
</feature>
<gene>
    <name evidence="3" type="ORF">MGL_2748</name>
</gene>
<comment type="caution">
    <text evidence="3">The sequence shown here is derived from an EMBL/GenBank/DDBJ whole genome shotgun (WGS) entry which is preliminary data.</text>
</comment>
<evidence type="ECO:0000256" key="1">
    <source>
        <dbReference type="SAM" id="MobiDB-lite"/>
    </source>
</evidence>
<reference evidence="3 4" key="1">
    <citation type="journal article" date="2007" name="Proc. Natl. Acad. Sci. U.S.A.">
        <title>Dandruff-associated Malassezia genomes reveal convergent and divergent virulence traits shared with plant and human fungal pathogens.</title>
        <authorList>
            <person name="Xu J."/>
            <person name="Saunders C.W."/>
            <person name="Hu P."/>
            <person name="Grant R.A."/>
            <person name="Boekhout T."/>
            <person name="Kuramae E.E."/>
            <person name="Kronstad J.W."/>
            <person name="Deangelis Y.M."/>
            <person name="Reeder N.L."/>
            <person name="Johnstone K.R."/>
            <person name="Leland M."/>
            <person name="Fieno A.M."/>
            <person name="Begley W.M."/>
            <person name="Sun Y."/>
            <person name="Lacey M.P."/>
            <person name="Chaudhary T."/>
            <person name="Keough T."/>
            <person name="Chu L."/>
            <person name="Sears R."/>
            <person name="Yuan B."/>
            <person name="Dawson T.L.Jr."/>
        </authorList>
    </citation>
    <scope>NUCLEOTIDE SEQUENCE [LARGE SCALE GENOMIC DNA]</scope>
    <source>
        <strain evidence="4">ATCC MYA-4612 / CBS 7966</strain>
    </source>
</reference>
<dbReference type="KEGG" id="mgl:MGL_2748"/>
<dbReference type="STRING" id="425265.A8Q583"/>
<sequence>MDAWPESEPVGVSTTPDNMPEWKDLDSMLGSPKPWSMVDMPDLFLTNLIHDVDHTFTDDSLTDFSSTVATSGSETESSPGAFQEFMMRHSSPESLSHSPPPLVPGITSPTQFTIPLPDTERLDLAPHVAETNEPLTASFGLDQVPVTSYSPAYMEMTLGISPASVQHGVEPVKPVASTETVPPVASMSSMALTSSKASDHSNTPVPPAMPAVATKPDIQASKAVSTPSATSEETILAPLCMQPGSNHNAMMALSRLRSAVHESEKQIQAKKAPCAKMPSVSAPSHEMSIASATTTYSESDAQHPGQHARKNAHNAIERRYRSNINDRIAGLRDVVPALRETRPRNGRRKRRRGKTEDIELVDGVRAATKLSKATILTKATEYICYLKSREVQLSREVAGLHMLLRSFEGGDELLTQWSAEMERLHNQYPPIEAVYSGVETPPPTSPNASATGVTATSLSSSSSSAFPRGSLDVEVEDDESADESDEADDTESLSSGSGGDPVRATKVARYMFGAFVGLSFFGRSDWGDLRNTDADLALLNTTALSAPVSTSSLPQAHVMGVGHQLWKRSLSMDHKPRPYDDVPTSDLLWEVARGCVLVTLIVAVVCSMGTHARRWALKRGYLTASRLQDTSTLSDLLCTPLEQVRSPPMPLTQAKVTYERLGDRLCVPSTRLGLLMHMTWTCTCWLSAATVPGAAGWIRSLTDPTVALIKKRAFIRRAEFELALGRSVQPDWFVRLHTLIMLHFYASVFGAELDEKLVLALVYLDAAEQTHLPYMAQRGAQVWHSTGARLVDASSSSDPGQEQNRRMLSELFSVPICHVNAYARTASCGNESSENTRRDEDSECGHVSVSPLANMVDALRHEALLSFWTTMISSMMRASDSVVSAPSAHSCSHPAVLDIVRDTASLASVQQQLASLTRDRACTSSMTVEQILVAHGMLDLAAGRLARAHAYVRMLGSKPISLSARQFIALWADAPFVTSRTPVGPVDMLASVAIGWFAMQRMYATHNDANATENAKAWHDRRRKSASSLHALASQCLWIFVSPDKKDNSDGTYVRDLLPPNQVPCLAQALDSLMDNLLLT</sequence>
<dbReference type="CDD" id="cd11399">
    <property type="entry name" value="bHLHzip_scHMS1_like"/>
    <property type="match status" value="1"/>
</dbReference>
<evidence type="ECO:0000313" key="4">
    <source>
        <dbReference type="Proteomes" id="UP000008837"/>
    </source>
</evidence>
<feature type="compositionally biased region" description="Low complexity" evidence="1">
    <location>
        <begin position="446"/>
        <end position="465"/>
    </location>
</feature>
<dbReference type="OrthoDB" id="2133190at2759"/>
<dbReference type="InParanoid" id="A8Q583"/>
<dbReference type="SMART" id="SM00353">
    <property type="entry name" value="HLH"/>
    <property type="match status" value="1"/>
</dbReference>
<protein>
    <recommendedName>
        <fullName evidence="2">BHLH domain-containing protein</fullName>
    </recommendedName>
</protein>
<feature type="region of interest" description="Disordered" evidence="1">
    <location>
        <begin position="435"/>
        <end position="500"/>
    </location>
</feature>
<dbReference type="EMBL" id="AAYY01000009">
    <property type="protein sequence ID" value="EDP43152.1"/>
    <property type="molecule type" value="Genomic_DNA"/>
</dbReference>
<dbReference type="PANTHER" id="PTHR47336:SF2">
    <property type="entry name" value="TRANSCRIPTION FACTOR HMS1-RELATED"/>
    <property type="match status" value="1"/>
</dbReference>
<dbReference type="InterPro" id="IPR036638">
    <property type="entry name" value="HLH_DNA-bd_sf"/>
</dbReference>
<proteinExistence type="predicted"/>
<keyword evidence="4" id="KW-1185">Reference proteome</keyword>
<dbReference type="InterPro" id="IPR052099">
    <property type="entry name" value="Regulatory_TF_Diverse"/>
</dbReference>
<dbReference type="Proteomes" id="UP000008837">
    <property type="component" value="Unassembled WGS sequence"/>
</dbReference>
<feature type="compositionally biased region" description="Acidic residues" evidence="1">
    <location>
        <begin position="473"/>
        <end position="491"/>
    </location>
</feature>
<feature type="domain" description="BHLH" evidence="2">
    <location>
        <begin position="308"/>
        <end position="386"/>
    </location>
</feature>
<dbReference type="Gene3D" id="4.10.280.10">
    <property type="entry name" value="Helix-loop-helix DNA-binding domain"/>
    <property type="match status" value="1"/>
</dbReference>
<dbReference type="GeneID" id="5854671"/>
<dbReference type="AlphaFoldDB" id="A8Q583"/>
<dbReference type="Pfam" id="PF00010">
    <property type="entry name" value="HLH"/>
    <property type="match status" value="1"/>
</dbReference>
<dbReference type="SUPFAM" id="SSF47459">
    <property type="entry name" value="HLH, helix-loop-helix DNA-binding domain"/>
    <property type="match status" value="1"/>
</dbReference>
<dbReference type="GO" id="GO:0046983">
    <property type="term" value="F:protein dimerization activity"/>
    <property type="evidence" value="ECO:0007669"/>
    <property type="project" value="InterPro"/>
</dbReference>
<dbReference type="PROSITE" id="PS50888">
    <property type="entry name" value="BHLH"/>
    <property type="match status" value="1"/>
</dbReference>
<feature type="region of interest" description="Disordered" evidence="1">
    <location>
        <begin position="1"/>
        <end position="21"/>
    </location>
</feature>
<dbReference type="OMA" id="ATEYICY"/>
<dbReference type="VEuPathDB" id="FungiDB:MGL_2748"/>
<name>A8Q583_MALGO</name>
<dbReference type="InterPro" id="IPR011598">
    <property type="entry name" value="bHLH_dom"/>
</dbReference>
<evidence type="ECO:0000313" key="3">
    <source>
        <dbReference type="EMBL" id="EDP43152.1"/>
    </source>
</evidence>
<dbReference type="PANTHER" id="PTHR47336">
    <property type="entry name" value="TRANSCRIPTION FACTOR HMS1-RELATED"/>
    <property type="match status" value="1"/>
</dbReference>
<organism evidence="3 4">
    <name type="scientific">Malassezia globosa (strain ATCC MYA-4612 / CBS 7966)</name>
    <name type="common">Dandruff-associated fungus</name>
    <dbReference type="NCBI Taxonomy" id="425265"/>
    <lineage>
        <taxon>Eukaryota</taxon>
        <taxon>Fungi</taxon>
        <taxon>Dikarya</taxon>
        <taxon>Basidiomycota</taxon>
        <taxon>Ustilaginomycotina</taxon>
        <taxon>Malasseziomycetes</taxon>
        <taxon>Malasseziales</taxon>
        <taxon>Malasseziaceae</taxon>
        <taxon>Malassezia</taxon>
    </lineage>
</organism>